<proteinExistence type="predicted"/>
<name>A0A8H4QEG7_9AGAR</name>
<keyword evidence="8" id="KW-1185">Reference proteome</keyword>
<evidence type="ECO:0008006" key="9">
    <source>
        <dbReference type="Google" id="ProtNLM"/>
    </source>
</evidence>
<organism evidence="7 8">
    <name type="scientific">Agrocybe pediades</name>
    <dbReference type="NCBI Taxonomy" id="84607"/>
    <lineage>
        <taxon>Eukaryota</taxon>
        <taxon>Fungi</taxon>
        <taxon>Dikarya</taxon>
        <taxon>Basidiomycota</taxon>
        <taxon>Agaricomycotina</taxon>
        <taxon>Agaricomycetes</taxon>
        <taxon>Agaricomycetidae</taxon>
        <taxon>Agaricales</taxon>
        <taxon>Agaricineae</taxon>
        <taxon>Strophariaceae</taxon>
        <taxon>Agrocybe</taxon>
    </lineage>
</organism>
<comment type="subcellular location">
    <subcellularLocation>
        <location evidence="1">Nucleus</location>
    </subcellularLocation>
</comment>
<dbReference type="PANTHER" id="PTHR46481">
    <property type="entry name" value="ZINC FINGER BED DOMAIN-CONTAINING PROTEIN 4"/>
    <property type="match status" value="1"/>
</dbReference>
<dbReference type="InterPro" id="IPR052035">
    <property type="entry name" value="ZnF_BED_domain_contain"/>
</dbReference>
<evidence type="ECO:0000256" key="3">
    <source>
        <dbReference type="ARBA" id="ARBA00022771"/>
    </source>
</evidence>
<evidence type="ECO:0000313" key="7">
    <source>
        <dbReference type="EMBL" id="KAF4609484.1"/>
    </source>
</evidence>
<keyword evidence="2" id="KW-0479">Metal-binding</keyword>
<protein>
    <recommendedName>
        <fullName evidence="9">Transposase</fullName>
    </recommendedName>
</protein>
<gene>
    <name evidence="7" type="ORF">D9613_012328</name>
</gene>
<dbReference type="PANTHER" id="PTHR46481:SF10">
    <property type="entry name" value="ZINC FINGER BED DOMAIN-CONTAINING PROTEIN 39"/>
    <property type="match status" value="1"/>
</dbReference>
<dbReference type="GO" id="GO:0008270">
    <property type="term" value="F:zinc ion binding"/>
    <property type="evidence" value="ECO:0007669"/>
    <property type="project" value="UniProtKB-KW"/>
</dbReference>
<evidence type="ECO:0000256" key="5">
    <source>
        <dbReference type="ARBA" id="ARBA00023242"/>
    </source>
</evidence>
<evidence type="ECO:0000313" key="8">
    <source>
        <dbReference type="Proteomes" id="UP000521872"/>
    </source>
</evidence>
<reference evidence="7 8" key="1">
    <citation type="submission" date="2019-12" db="EMBL/GenBank/DDBJ databases">
        <authorList>
            <person name="Floudas D."/>
            <person name="Bentzer J."/>
            <person name="Ahren D."/>
            <person name="Johansson T."/>
            <person name="Persson P."/>
            <person name="Tunlid A."/>
        </authorList>
    </citation>
    <scope>NUCLEOTIDE SEQUENCE [LARGE SCALE GENOMIC DNA]</scope>
    <source>
        <strain evidence="7 8">CBS 102.39</strain>
    </source>
</reference>
<dbReference type="GO" id="GO:0005634">
    <property type="term" value="C:nucleus"/>
    <property type="evidence" value="ECO:0007669"/>
    <property type="project" value="UniProtKB-SubCell"/>
</dbReference>
<dbReference type="InterPro" id="IPR012337">
    <property type="entry name" value="RNaseH-like_sf"/>
</dbReference>
<evidence type="ECO:0000256" key="4">
    <source>
        <dbReference type="ARBA" id="ARBA00022833"/>
    </source>
</evidence>
<comment type="caution">
    <text evidence="7">The sequence shown here is derived from an EMBL/GenBank/DDBJ whole genome shotgun (WGS) entry which is preliminary data.</text>
</comment>
<evidence type="ECO:0000256" key="6">
    <source>
        <dbReference type="SAM" id="MobiDB-lite"/>
    </source>
</evidence>
<keyword evidence="4" id="KW-0862">Zinc</keyword>
<feature type="compositionally biased region" description="Basic residues" evidence="6">
    <location>
        <begin position="202"/>
        <end position="211"/>
    </location>
</feature>
<evidence type="ECO:0000256" key="1">
    <source>
        <dbReference type="ARBA" id="ARBA00004123"/>
    </source>
</evidence>
<keyword evidence="3" id="KW-0863">Zinc-finger</keyword>
<feature type="compositionally biased region" description="Acidic residues" evidence="6">
    <location>
        <begin position="150"/>
        <end position="165"/>
    </location>
</feature>
<dbReference type="EMBL" id="JAACJL010000061">
    <property type="protein sequence ID" value="KAF4609484.1"/>
    <property type="molecule type" value="Genomic_DNA"/>
</dbReference>
<evidence type="ECO:0000256" key="2">
    <source>
        <dbReference type="ARBA" id="ARBA00022723"/>
    </source>
</evidence>
<accession>A0A8H4QEG7</accession>
<sequence>MPAISNAFSIFKAKVDELKSIAPKVPTSLPVATKKDKIYEVFEKIPTSTDVTVHWEIFNRRMDALFSAELRDPQSGRLLHLKRGKFGLDYILEYFVDSVENGTLNWDLASIKVDRLIQECKALIEAHKAKSTSSKAAKKKIPAKAIESKDTDDDNDSASESDEDYVPATKKARTEPQGPTQIFDSDAEEIVELTEAGEHREQKRRLKKKAALQKNSSQQKPKEPVIEVLDSGDESDGLTALKKVEQAAAKTQAARRGPANTSMQHFLDPVPVIDSHTGAKRWEFACKYCDKIRTFERTVDGTDITFDSEPVLPKLNNLATHVKDCKRTKGFNNDNPTIPASEQFNLKHSADLMAEFLKNGELNPAIIPTQAGFLRLFAAWILDESLPWTTGESPTLKKLFTYLRLQYTLPSDTTVRNQLAKIFAELHGKVTREFSNVKSKVAYATDTWTTRQMVYTFACTIGLFIDDDWKLIERVVDFKPLDVEDHKGPAAAEDLTTDNASVNDVLVATTGRLLLARYGIPFTPDMHIRCIAHVINLVVQSFLHALDEAADPETEDWYDLNKSAPLHYDITKDPDQIALDTEVFTAGSTLDDNLEDPVDVVVNDDERELNATSNSGAIARLRFIVTKIVSSPQRRQHFRNISEKEYGARHICADLRMSLKAETAREALLSKTWIGSGLLEMNPPVVRKRKHGEIEK</sequence>
<dbReference type="SUPFAM" id="SSF53098">
    <property type="entry name" value="Ribonuclease H-like"/>
    <property type="match status" value="1"/>
</dbReference>
<dbReference type="Proteomes" id="UP000521872">
    <property type="component" value="Unassembled WGS sequence"/>
</dbReference>
<feature type="region of interest" description="Disordered" evidence="6">
    <location>
        <begin position="134"/>
        <end position="223"/>
    </location>
</feature>
<dbReference type="AlphaFoldDB" id="A0A8H4QEG7"/>
<keyword evidence="5" id="KW-0539">Nucleus</keyword>